<dbReference type="EMBL" id="JNHN01000176">
    <property type="protein sequence ID" value="KDS49529.1"/>
    <property type="molecule type" value="Genomic_DNA"/>
</dbReference>
<dbReference type="Proteomes" id="UP000028013">
    <property type="component" value="Unassembled WGS sequence"/>
</dbReference>
<proteinExistence type="predicted"/>
<gene>
    <name evidence="1" type="ORF">M094_1957</name>
</gene>
<protein>
    <submittedName>
        <fullName evidence="1">Uncharacterized protein</fullName>
    </submittedName>
</protein>
<dbReference type="PATRIC" id="fig|1339349.3.peg.3093"/>
<sequence>MPLHALFLRMDKVPILYFLQRQPFRKFPDDLKALSYIQPIGINMDIYIPTFRQQPGTE</sequence>
<reference evidence="1 2" key="1">
    <citation type="submission" date="2014-04" db="EMBL/GenBank/DDBJ databases">
        <authorList>
            <person name="Sears C."/>
            <person name="Carroll K."/>
            <person name="Sack B.R."/>
            <person name="Qadri F."/>
            <person name="Myers L.L."/>
            <person name="Chung G.-T."/>
            <person name="Escheverria P."/>
            <person name="Fraser C.M."/>
            <person name="Sadzewicz L."/>
            <person name="Shefchek K.A."/>
            <person name="Tallon L."/>
            <person name="Das S.P."/>
            <person name="Daugherty S."/>
            <person name="Mongodin E.F."/>
        </authorList>
    </citation>
    <scope>NUCLEOTIDE SEQUENCE [LARGE SCALE GENOMIC DNA]</scope>
    <source>
        <strain evidence="1 2">3978 T3 ii</strain>
    </source>
</reference>
<organism evidence="1 2">
    <name type="scientific">Bacteroides uniformis str. 3978 T3 ii</name>
    <dbReference type="NCBI Taxonomy" id="1339349"/>
    <lineage>
        <taxon>Bacteria</taxon>
        <taxon>Pseudomonadati</taxon>
        <taxon>Bacteroidota</taxon>
        <taxon>Bacteroidia</taxon>
        <taxon>Bacteroidales</taxon>
        <taxon>Bacteroidaceae</taxon>
        <taxon>Bacteroides</taxon>
    </lineage>
</organism>
<evidence type="ECO:0000313" key="2">
    <source>
        <dbReference type="Proteomes" id="UP000028013"/>
    </source>
</evidence>
<comment type="caution">
    <text evidence="1">The sequence shown here is derived from an EMBL/GenBank/DDBJ whole genome shotgun (WGS) entry which is preliminary data.</text>
</comment>
<evidence type="ECO:0000313" key="1">
    <source>
        <dbReference type="EMBL" id="KDS49529.1"/>
    </source>
</evidence>
<name>A0A078S1U1_BACUN</name>
<dbReference type="AlphaFoldDB" id="A0A078S1U1"/>
<accession>A0A078S1U1</accession>